<dbReference type="GeneID" id="1449668"/>
<dbReference type="OrthoDB" id="12338at10239"/>
<organism evidence="1 2">
    <name type="scientific">Japanese iris necrotic ring virus</name>
    <dbReference type="NCBI Taxonomy" id="77344"/>
    <lineage>
        <taxon>Viruses</taxon>
        <taxon>Riboviria</taxon>
        <taxon>Orthornavirae</taxon>
        <taxon>Kitrinoviricota</taxon>
        <taxon>Tolucaviricetes</taxon>
        <taxon>Tolivirales</taxon>
        <taxon>Tombusviridae</taxon>
        <taxon>Procedovirinae</taxon>
        <taxon>Betacarmovirus</taxon>
        <taxon>Betacarmovirus iridis</taxon>
    </lineage>
</organism>
<evidence type="ECO:0000313" key="2">
    <source>
        <dbReference type="Proteomes" id="UP000203690"/>
    </source>
</evidence>
<dbReference type="RefSeq" id="NP_038455.1">
    <property type="nucleotide sequence ID" value="NC_002187.1"/>
</dbReference>
<evidence type="ECO:0000313" key="1">
    <source>
        <dbReference type="EMBL" id="BAA92793.1"/>
    </source>
</evidence>
<sequence>MLWYEELTMSLLGSRFVPKPLAIVGGLSLCVTVAVRETVQDGISMGLSSFGDYCRNKVQAGLNPLDVSHDFKQATPQHPSMDLMLDNPQLCEEPEDCLEVLVANEQVTKKRVNRHARGTFAAHAAMACKLHFGLVPMNTRANLSVATRFITNYCQERHVVPTHTRAVVDAAIPLVFTPDSGEIGILVALNHRESQIRRLAAREATIQQTPLAELVTAPWCGASWVRVARVLSGYEDFTTFHFSN</sequence>
<keyword evidence="2" id="KW-1185">Reference proteome</keyword>
<dbReference type="KEGG" id="vg:1449668"/>
<protein>
    <submittedName>
        <fullName evidence="1">Replicase (P26)</fullName>
    </submittedName>
</protein>
<dbReference type="EMBL" id="D86123">
    <property type="protein sequence ID" value="BAA92793.1"/>
    <property type="molecule type" value="Genomic_RNA"/>
</dbReference>
<name>Q9IRA0_9TOMB</name>
<dbReference type="Proteomes" id="UP000203690">
    <property type="component" value="Segment"/>
</dbReference>
<proteinExistence type="predicted"/>
<accession>Q9IRA0</accession>
<reference evidence="1 2" key="1">
    <citation type="journal article" date="2000" name="Arch. Virol.">
        <title>The nucleotide sequence and genome organization of Japanese iris necrotic ring virus, a new species in the genus Carmovirus.</title>
        <authorList>
            <person name="Takemoto Y."/>
            <person name="Kanehira T."/>
            <person name="Shinohara M."/>
            <person name="Yamashita S."/>
            <person name="Hibi T."/>
        </authorList>
    </citation>
    <scope>NUCLEOTIDE SEQUENCE [LARGE SCALE GENOMIC DNA]</scope>
</reference>